<dbReference type="Proteomes" id="UP000708208">
    <property type="component" value="Unassembled WGS sequence"/>
</dbReference>
<evidence type="ECO:0000313" key="1">
    <source>
        <dbReference type="EMBL" id="CAG7821704.1"/>
    </source>
</evidence>
<protein>
    <submittedName>
        <fullName evidence="1">Uncharacterized protein</fullName>
    </submittedName>
</protein>
<gene>
    <name evidence="1" type="ORF">AFUS01_LOCUS32022</name>
</gene>
<reference evidence="1" key="1">
    <citation type="submission" date="2021-06" db="EMBL/GenBank/DDBJ databases">
        <authorList>
            <person name="Hodson N. C."/>
            <person name="Mongue J. A."/>
            <person name="Jaron S. K."/>
        </authorList>
    </citation>
    <scope>NUCLEOTIDE SEQUENCE</scope>
</reference>
<sequence length="81" mass="9665">MIPEGRVTVRYFGNFVTGYQMLNTVLNVYVNQYEIVDFLNQFIKVIYKLEGQEIKQRRNPTRFERYLYLFPIAAILQIPLG</sequence>
<keyword evidence="2" id="KW-1185">Reference proteome</keyword>
<dbReference type="EMBL" id="CAJVCH010518594">
    <property type="protein sequence ID" value="CAG7821704.1"/>
    <property type="molecule type" value="Genomic_DNA"/>
</dbReference>
<proteinExistence type="predicted"/>
<organism evidence="1 2">
    <name type="scientific">Allacma fusca</name>
    <dbReference type="NCBI Taxonomy" id="39272"/>
    <lineage>
        <taxon>Eukaryota</taxon>
        <taxon>Metazoa</taxon>
        <taxon>Ecdysozoa</taxon>
        <taxon>Arthropoda</taxon>
        <taxon>Hexapoda</taxon>
        <taxon>Collembola</taxon>
        <taxon>Symphypleona</taxon>
        <taxon>Sminthuridae</taxon>
        <taxon>Allacma</taxon>
    </lineage>
</organism>
<evidence type="ECO:0000313" key="2">
    <source>
        <dbReference type="Proteomes" id="UP000708208"/>
    </source>
</evidence>
<name>A0A8J2LGS7_9HEXA</name>
<feature type="non-terminal residue" evidence="1">
    <location>
        <position position="81"/>
    </location>
</feature>
<accession>A0A8J2LGS7</accession>
<dbReference type="AlphaFoldDB" id="A0A8J2LGS7"/>
<comment type="caution">
    <text evidence="1">The sequence shown here is derived from an EMBL/GenBank/DDBJ whole genome shotgun (WGS) entry which is preliminary data.</text>
</comment>